<dbReference type="RefSeq" id="WP_382402172.1">
    <property type="nucleotide sequence ID" value="NZ_JBHTNH010000029.1"/>
</dbReference>
<dbReference type="EMBL" id="JBHTNH010000029">
    <property type="protein sequence ID" value="MFD1363039.1"/>
    <property type="molecule type" value="Genomic_DNA"/>
</dbReference>
<reference evidence="2" key="1">
    <citation type="journal article" date="2019" name="Int. J. Syst. Evol. Microbiol.">
        <title>The Global Catalogue of Microorganisms (GCM) 10K type strain sequencing project: providing services to taxonomists for standard genome sequencing and annotation.</title>
        <authorList>
            <consortium name="The Broad Institute Genomics Platform"/>
            <consortium name="The Broad Institute Genome Sequencing Center for Infectious Disease"/>
            <person name="Wu L."/>
            <person name="Ma J."/>
        </authorList>
    </citation>
    <scope>NUCLEOTIDE SEQUENCE [LARGE SCALE GENOMIC DNA]</scope>
    <source>
        <strain evidence="2">CCUG 54822</strain>
    </source>
</reference>
<sequence>MKKINKPLFYTFILLFLISVHKDLTVGTPLNNDTDGQNEQNLKMSAEQETITIIKVQVQQGDTVLSIVEAINQQRNHVNQLDISQVLSDFRTLNPGVEPLNIETGNYYYFPAY</sequence>
<evidence type="ECO:0008006" key="3">
    <source>
        <dbReference type="Google" id="ProtNLM"/>
    </source>
</evidence>
<proteinExistence type="predicted"/>
<protein>
    <recommendedName>
        <fullName evidence="3">LysM domain-containing protein</fullName>
    </recommendedName>
</protein>
<comment type="caution">
    <text evidence="1">The sequence shown here is derived from an EMBL/GenBank/DDBJ whole genome shotgun (WGS) entry which is preliminary data.</text>
</comment>
<organism evidence="1 2">
    <name type="scientific">Lentibacillus salinarum</name>
    <dbReference type="NCBI Taxonomy" id="446820"/>
    <lineage>
        <taxon>Bacteria</taxon>
        <taxon>Bacillati</taxon>
        <taxon>Bacillota</taxon>
        <taxon>Bacilli</taxon>
        <taxon>Bacillales</taxon>
        <taxon>Bacillaceae</taxon>
        <taxon>Lentibacillus</taxon>
    </lineage>
</organism>
<evidence type="ECO:0000313" key="2">
    <source>
        <dbReference type="Proteomes" id="UP001597178"/>
    </source>
</evidence>
<accession>A0ABW3ZXP1</accession>
<dbReference type="Proteomes" id="UP001597178">
    <property type="component" value="Unassembled WGS sequence"/>
</dbReference>
<evidence type="ECO:0000313" key="1">
    <source>
        <dbReference type="EMBL" id="MFD1363039.1"/>
    </source>
</evidence>
<keyword evidence="2" id="KW-1185">Reference proteome</keyword>
<name>A0ABW3ZXP1_9BACI</name>
<gene>
    <name evidence="1" type="ORF">ACFQ4A_15390</name>
</gene>